<evidence type="ECO:0000256" key="2">
    <source>
        <dbReference type="PIRSR" id="PIRSR606225-1"/>
    </source>
</evidence>
<dbReference type="RefSeq" id="WP_147189113.1">
    <property type="nucleotide sequence ID" value="NZ_CP042435.1"/>
</dbReference>
<feature type="domain" description="Pseudouridine synthase RsuA/RluA-like" evidence="4">
    <location>
        <begin position="16"/>
        <end position="160"/>
    </location>
</feature>
<dbReference type="PANTHER" id="PTHR21600:SF87">
    <property type="entry name" value="RNA PSEUDOURIDYLATE SYNTHASE DOMAIN-CONTAINING PROTEIN 1"/>
    <property type="match status" value="1"/>
</dbReference>
<comment type="catalytic activity">
    <reaction evidence="3">
        <text>a uridine in RNA = a pseudouridine in RNA</text>
        <dbReference type="Rhea" id="RHEA:48348"/>
        <dbReference type="Rhea" id="RHEA-COMP:12068"/>
        <dbReference type="Rhea" id="RHEA-COMP:12069"/>
        <dbReference type="ChEBI" id="CHEBI:65314"/>
        <dbReference type="ChEBI" id="CHEBI:65315"/>
    </reaction>
</comment>
<organism evidence="5 6">
    <name type="scientific">Panacibacter ginsenosidivorans</name>
    <dbReference type="NCBI Taxonomy" id="1813871"/>
    <lineage>
        <taxon>Bacteria</taxon>
        <taxon>Pseudomonadati</taxon>
        <taxon>Bacteroidota</taxon>
        <taxon>Chitinophagia</taxon>
        <taxon>Chitinophagales</taxon>
        <taxon>Chitinophagaceae</taxon>
        <taxon>Panacibacter</taxon>
    </lineage>
</organism>
<dbReference type="GO" id="GO:0009982">
    <property type="term" value="F:pseudouridine synthase activity"/>
    <property type="evidence" value="ECO:0007669"/>
    <property type="project" value="InterPro"/>
</dbReference>
<dbReference type="InterPro" id="IPR006224">
    <property type="entry name" value="PsdUridine_synth_RluA-like_CS"/>
</dbReference>
<dbReference type="OrthoDB" id="9807829at2"/>
<accession>A0A5B8V9A6</accession>
<dbReference type="InterPro" id="IPR006145">
    <property type="entry name" value="PsdUridine_synth_RsuA/RluA"/>
</dbReference>
<dbReference type="InterPro" id="IPR006225">
    <property type="entry name" value="PsdUridine_synth_RluC/D"/>
</dbReference>
<protein>
    <recommendedName>
        <fullName evidence="3">Pseudouridine synthase</fullName>
        <ecNumber evidence="3">5.4.99.-</ecNumber>
    </recommendedName>
</protein>
<dbReference type="GO" id="GO:0140098">
    <property type="term" value="F:catalytic activity, acting on RNA"/>
    <property type="evidence" value="ECO:0007669"/>
    <property type="project" value="UniProtKB-ARBA"/>
</dbReference>
<dbReference type="Proteomes" id="UP000321533">
    <property type="component" value="Chromosome"/>
</dbReference>
<reference evidence="5 6" key="1">
    <citation type="journal article" date="2016" name="Int. J. Syst. Evol. Microbiol.">
        <title>Panacibacter ginsenosidivorans gen. nov., sp. nov., with ginsenoside converting activity isolated from soil of a ginseng field.</title>
        <authorList>
            <person name="Siddiqi M.Z."/>
            <person name="Muhammad Shafi S."/>
            <person name="Choi K.D."/>
            <person name="Im W.T."/>
        </authorList>
    </citation>
    <scope>NUCLEOTIDE SEQUENCE [LARGE SCALE GENOMIC DNA]</scope>
    <source>
        <strain evidence="5 6">Gsoil1550</strain>
    </source>
</reference>
<dbReference type="InterPro" id="IPR050188">
    <property type="entry name" value="RluA_PseudoU_synthase"/>
</dbReference>
<keyword evidence="3" id="KW-0413">Isomerase</keyword>
<dbReference type="PANTHER" id="PTHR21600">
    <property type="entry name" value="MITOCHONDRIAL RNA PSEUDOURIDINE SYNTHASE"/>
    <property type="match status" value="1"/>
</dbReference>
<dbReference type="AlphaFoldDB" id="A0A5B8V9A6"/>
<comment type="function">
    <text evidence="3">Responsible for synthesis of pseudouridine from uracil.</text>
</comment>
<dbReference type="CDD" id="cd02869">
    <property type="entry name" value="PseudoU_synth_RluA_like"/>
    <property type="match status" value="1"/>
</dbReference>
<evidence type="ECO:0000256" key="1">
    <source>
        <dbReference type="ARBA" id="ARBA00010876"/>
    </source>
</evidence>
<dbReference type="Pfam" id="PF00849">
    <property type="entry name" value="PseudoU_synth_2"/>
    <property type="match status" value="1"/>
</dbReference>
<dbReference type="EC" id="5.4.99.-" evidence="3"/>
<dbReference type="GO" id="GO:0000455">
    <property type="term" value="P:enzyme-directed rRNA pseudouridine synthesis"/>
    <property type="evidence" value="ECO:0007669"/>
    <property type="project" value="TreeGrafter"/>
</dbReference>
<evidence type="ECO:0000259" key="4">
    <source>
        <dbReference type="Pfam" id="PF00849"/>
    </source>
</evidence>
<dbReference type="EMBL" id="CP042435">
    <property type="protein sequence ID" value="QEC67306.1"/>
    <property type="molecule type" value="Genomic_DNA"/>
</dbReference>
<comment type="similarity">
    <text evidence="1 3">Belongs to the pseudouridine synthase RluA family.</text>
</comment>
<name>A0A5B8V9A6_9BACT</name>
<proteinExistence type="inferred from homology"/>
<evidence type="ECO:0000256" key="3">
    <source>
        <dbReference type="RuleBase" id="RU362028"/>
    </source>
</evidence>
<evidence type="ECO:0000313" key="5">
    <source>
        <dbReference type="EMBL" id="QEC67306.1"/>
    </source>
</evidence>
<gene>
    <name evidence="5" type="ORF">FRZ67_08360</name>
</gene>
<keyword evidence="6" id="KW-1185">Reference proteome</keyword>
<dbReference type="GO" id="GO:0003723">
    <property type="term" value="F:RNA binding"/>
    <property type="evidence" value="ECO:0007669"/>
    <property type="project" value="InterPro"/>
</dbReference>
<dbReference type="SUPFAM" id="SSF55120">
    <property type="entry name" value="Pseudouridine synthase"/>
    <property type="match status" value="1"/>
</dbReference>
<dbReference type="NCBIfam" id="TIGR00005">
    <property type="entry name" value="rluA_subfam"/>
    <property type="match status" value="1"/>
</dbReference>
<sequence length="240" mass="27441">MSKHNKPIIIFENEYFVAINKPGGLLSVPDRMQSEPSLKDMLLAQYGNIYTVHRLDKGTSGVIVFAKDEVTHKQLSQLFESREVEKYYVGLVHGQMMNESGSVDAPMMEHPGKNGKMVTNQKGKPALTDYEVLESFKLFSWLKFRIHTGRTHQIRVHMQHIGHSIVCDELYGSADPILLSALKRKFHLSTKDESERPLLSRLALHSSLLKFTLNGNHYEFEAELPKDLKAVLQQLRKIQK</sequence>
<dbReference type="InterPro" id="IPR020103">
    <property type="entry name" value="PsdUridine_synth_cat_dom_sf"/>
</dbReference>
<dbReference type="PROSITE" id="PS01129">
    <property type="entry name" value="PSI_RLU"/>
    <property type="match status" value="1"/>
</dbReference>
<dbReference type="Gene3D" id="3.30.2350.10">
    <property type="entry name" value="Pseudouridine synthase"/>
    <property type="match status" value="1"/>
</dbReference>
<evidence type="ECO:0000313" key="6">
    <source>
        <dbReference type="Proteomes" id="UP000321533"/>
    </source>
</evidence>
<dbReference type="KEGG" id="pgin:FRZ67_08360"/>
<feature type="active site" evidence="2">
    <location>
        <position position="56"/>
    </location>
</feature>